<proteinExistence type="predicted"/>
<dbReference type="Proteomes" id="UP000076078">
    <property type="component" value="Unassembled WGS sequence"/>
</dbReference>
<comment type="caution">
    <text evidence="2">The sequence shown here is derived from an EMBL/GenBank/DDBJ whole genome shotgun (WGS) entry which is preliminary data.</text>
</comment>
<gene>
    <name evidence="2" type="ORF">DLAC_06765</name>
</gene>
<reference evidence="2 3" key="1">
    <citation type="submission" date="2015-12" db="EMBL/GenBank/DDBJ databases">
        <title>Dictyostelia acquired genes for synthesis and detection of signals that induce cell-type specialization by lateral gene transfer from prokaryotes.</title>
        <authorList>
            <person name="Gloeckner G."/>
            <person name="Schaap P."/>
        </authorList>
    </citation>
    <scope>NUCLEOTIDE SEQUENCE [LARGE SCALE GENOMIC DNA]</scope>
    <source>
        <strain evidence="2 3">TK</strain>
    </source>
</reference>
<sequence length="1209" mass="142110">MESYFRDTFDNTIKHQLVTEYKKILKDLKQKLKEGNENNNKSLWERIYFEKLHSLDYLPTEHHIYYLFIETLITTPLKLTEYIEASKSSNNILYQKFCYKLTSFDLPILEFTNNYLFNYWKNGLTHSDPYINVLALQLHSEIFTKQLTYHQLYDILPLVFKVTNINLHFTETLETLVDYLLKEDTNIKNTLYLETLSNTIAEFQDSVIKPVAVVFFNFLSRQLEIFKNTRSAIDFNVASVALKKILNDNPYCSLISDEKALQRYLLLVTPEQSIEFQEYLYSTLDKIDFTTIEHKDKVFIRQQYAPHFAKLIIRDSFDKYIMIYNHPIYIIGKGYAQYFSQEQFDKVYDFFLVENNARTPEYIGWLFKENIEMSKKHANSFLKYSIPLVNKTVSLLDPICEILVSYSKDIFTQKELDKLYLTIKDQLLVSESKRCYHQLNSLVNLYSLRAIPENTWILECIASKEHFEFNIEISRLLYRALGRITIEFPTEFKDIVVPRVLEYIKIEDSHRSLYEFLMKSEKETFISLIPSLTKLVTKKTLNAAKNKLGLEDIIDLIKVIPYTISGTTSNYSEEYISKLLIDIYIILAFTFENIENLAIRSHTYDQIARDLTGIFSSDSKYSISFSKVVSYQMNNYFITYIEERITEHLMILTGEATMDIDEDIDSKLTERDSYCKEQYNILLRLSTIIPGVSADIVMDYLLLDNWFTTQDILSSMIDSGELLSAIWGDMSCLLTFINHSLSTKSMPKFIFSKFLFKYPQLVLSSPVLQKEKIYWIDLDIKLKIKRDQVKELYSLLDEPDFNGYNPDSFPVISDYILSKIIRYIIDQDEPNCLYIAMVSKNFFDITSKILSLPTGCARVTYDFDLNTLKDVTKSYNVYRNGMTKIHYSDLPNIPTSWIKDIQILNIDRKNNFEVVFPNLRILEILSHQYQQAKMILQHSLTSIEKLSIWFSDGIDELDEIEEDINDPKSDYQQTMQSVIGMLPYLKQETCSLKQLSFYFCIYSPTIEDFIKSIRNHFLLKQQSTTSSSSSSKPVYWLDKLNFYYIGVNTRSIEISEIPHVQWDSLVFELMDDTDISPFLKIPTLTKVKFGGMISLAPDDVIYFRFPHVTKLSLSMCVSELLEVLLKCRKDIESNQVLRTLKLKLEFEVFHTMRKPEMVQEFFDIFDKTKITKLVIENFRNTERPLIEDYSNVNTLKFINYNNILFKALQ</sequence>
<organism evidence="2 3">
    <name type="scientific">Tieghemostelium lacteum</name>
    <name type="common">Slime mold</name>
    <name type="synonym">Dictyostelium lacteum</name>
    <dbReference type="NCBI Taxonomy" id="361077"/>
    <lineage>
        <taxon>Eukaryota</taxon>
        <taxon>Amoebozoa</taxon>
        <taxon>Evosea</taxon>
        <taxon>Eumycetozoa</taxon>
        <taxon>Dictyostelia</taxon>
        <taxon>Dictyosteliales</taxon>
        <taxon>Raperosteliaceae</taxon>
        <taxon>Tieghemostelium</taxon>
    </lineage>
</organism>
<dbReference type="EMBL" id="LODT01000029">
    <property type="protein sequence ID" value="KYQ92760.1"/>
    <property type="molecule type" value="Genomic_DNA"/>
</dbReference>
<dbReference type="AlphaFoldDB" id="A0A151ZFW7"/>
<evidence type="ECO:0000256" key="1">
    <source>
        <dbReference type="SAM" id="Coils"/>
    </source>
</evidence>
<name>A0A151ZFW7_TIELA</name>
<protein>
    <submittedName>
        <fullName evidence="2">Uncharacterized protein</fullName>
    </submittedName>
</protein>
<dbReference type="InParanoid" id="A0A151ZFW7"/>
<evidence type="ECO:0000313" key="3">
    <source>
        <dbReference type="Proteomes" id="UP000076078"/>
    </source>
</evidence>
<feature type="coiled-coil region" evidence="1">
    <location>
        <begin position="18"/>
        <end position="45"/>
    </location>
</feature>
<evidence type="ECO:0000313" key="2">
    <source>
        <dbReference type="EMBL" id="KYQ92760.1"/>
    </source>
</evidence>
<keyword evidence="3" id="KW-1185">Reference proteome</keyword>
<keyword evidence="1" id="KW-0175">Coiled coil</keyword>
<accession>A0A151ZFW7</accession>